<comment type="caution">
    <text evidence="1">The sequence shown here is derived from an EMBL/GenBank/DDBJ whole genome shotgun (WGS) entry which is preliminary data.</text>
</comment>
<protein>
    <submittedName>
        <fullName evidence="1">Uncharacterized protein</fullName>
    </submittedName>
</protein>
<dbReference type="GO" id="GO:0046872">
    <property type="term" value="F:metal ion binding"/>
    <property type="evidence" value="ECO:0007669"/>
    <property type="project" value="InterPro"/>
</dbReference>
<evidence type="ECO:0000313" key="2">
    <source>
        <dbReference type="Proteomes" id="UP000005316"/>
    </source>
</evidence>
<dbReference type="SUPFAM" id="SSF63411">
    <property type="entry name" value="LuxS/MPP-like metallohydrolase"/>
    <property type="match status" value="1"/>
</dbReference>
<dbReference type="eggNOG" id="COG0612">
    <property type="taxonomic scope" value="Bacteria"/>
</dbReference>
<dbReference type="Proteomes" id="UP000005316">
    <property type="component" value="Unassembled WGS sequence"/>
</dbReference>
<reference evidence="1 2" key="1">
    <citation type="submission" date="2011-04" db="EMBL/GenBank/DDBJ databases">
        <authorList>
            <person name="Muzny D."/>
            <person name="Qin X."/>
            <person name="Deng J."/>
            <person name="Jiang H."/>
            <person name="Liu Y."/>
            <person name="Qu J."/>
            <person name="Song X.-Z."/>
            <person name="Zhang L."/>
            <person name="Thornton R."/>
            <person name="Coyle M."/>
            <person name="Francisco L."/>
            <person name="Jackson L."/>
            <person name="Javaid M."/>
            <person name="Korchina V."/>
            <person name="Kovar C."/>
            <person name="Mata R."/>
            <person name="Mathew T."/>
            <person name="Ngo R."/>
            <person name="Nguyen L."/>
            <person name="Nguyen N."/>
            <person name="Okwuonu G."/>
            <person name="Ongeri F."/>
            <person name="Pham C."/>
            <person name="Simmons D."/>
            <person name="Wilczek-Boney K."/>
            <person name="Hale W."/>
            <person name="Jakkamsetti A."/>
            <person name="Pham P."/>
            <person name="Ruth R."/>
            <person name="San Lucas F."/>
            <person name="Warren J."/>
            <person name="Zhang J."/>
            <person name="Zhao Z."/>
            <person name="Zhou C."/>
            <person name="Zhu D."/>
            <person name="Lee S."/>
            <person name="Bess C."/>
            <person name="Blankenburg K."/>
            <person name="Forbes L."/>
            <person name="Fu Q."/>
            <person name="Gubbala S."/>
            <person name="Hirani K."/>
            <person name="Jayaseelan J.C."/>
            <person name="Lara F."/>
            <person name="Munidasa M."/>
            <person name="Palculict T."/>
            <person name="Patil S."/>
            <person name="Pu L.-L."/>
            <person name="Saada N."/>
            <person name="Tang L."/>
            <person name="Weissenberger G."/>
            <person name="Zhu Y."/>
            <person name="Hemphill L."/>
            <person name="Shang Y."/>
            <person name="Youmans B."/>
            <person name="Ayvaz T."/>
            <person name="Ross M."/>
            <person name="Santibanez J."/>
            <person name="Aqrawi P."/>
            <person name="Gross S."/>
            <person name="Joshi V."/>
            <person name="Fowler G."/>
            <person name="Nazareth L."/>
            <person name="Reid J."/>
            <person name="Worley K."/>
            <person name="Petrosino J."/>
            <person name="Highlander S."/>
            <person name="Gibbs R."/>
        </authorList>
    </citation>
    <scope>NUCLEOTIDE SEQUENCE [LARGE SCALE GENOMIC DNA]</scope>
    <source>
        <strain evidence="1 2">2681</strain>
    </source>
</reference>
<name>F9DP49_9BACL</name>
<dbReference type="HOGENOM" id="CLU_2496366_0_0_9"/>
<dbReference type="RefSeq" id="WP_009497325.1">
    <property type="nucleotide sequence ID" value="NZ_GL982997.1"/>
</dbReference>
<sequence length="86" mass="9868">MQQGDITELELNQTVALLENSIRSSNDSARSQIEIYDQYKELDENFTADELISKWHSVTLEDVKEMANTIQLEVVYLLSGKEDDSK</sequence>
<dbReference type="InterPro" id="IPR011249">
    <property type="entry name" value="Metalloenz_LuxS/M16"/>
</dbReference>
<gene>
    <name evidence="1" type="ORF">HMPREF9372_0579</name>
</gene>
<dbReference type="EMBL" id="AFPZ01000016">
    <property type="protein sequence ID" value="EGQ27458.1"/>
    <property type="molecule type" value="Genomic_DNA"/>
</dbReference>
<dbReference type="Gene3D" id="3.30.830.10">
    <property type="entry name" value="Metalloenzyme, LuxS/M16 peptidase-like"/>
    <property type="match status" value="1"/>
</dbReference>
<proteinExistence type="predicted"/>
<accession>F9DP49</accession>
<organism evidence="1 2">
    <name type="scientific">Sporosarcina newyorkensis 2681</name>
    <dbReference type="NCBI Taxonomy" id="1027292"/>
    <lineage>
        <taxon>Bacteria</taxon>
        <taxon>Bacillati</taxon>
        <taxon>Bacillota</taxon>
        <taxon>Bacilli</taxon>
        <taxon>Bacillales</taxon>
        <taxon>Caryophanaceae</taxon>
        <taxon>Sporosarcina</taxon>
    </lineage>
</organism>
<evidence type="ECO:0000313" key="1">
    <source>
        <dbReference type="EMBL" id="EGQ27458.1"/>
    </source>
</evidence>
<dbReference type="AlphaFoldDB" id="F9DP49"/>